<dbReference type="Pfam" id="PF13912">
    <property type="entry name" value="zf-C2H2_6"/>
    <property type="match status" value="2"/>
</dbReference>
<evidence type="ECO:0000313" key="5">
    <source>
        <dbReference type="Proteomes" id="UP001153292"/>
    </source>
</evidence>
<feature type="compositionally biased region" description="Basic residues" evidence="2">
    <location>
        <begin position="345"/>
        <end position="358"/>
    </location>
</feature>
<dbReference type="PROSITE" id="PS00028">
    <property type="entry name" value="ZINC_FINGER_C2H2_1"/>
    <property type="match status" value="1"/>
</dbReference>
<dbReference type="InterPro" id="IPR036236">
    <property type="entry name" value="Znf_C2H2_sf"/>
</dbReference>
<evidence type="ECO:0000259" key="3">
    <source>
        <dbReference type="PROSITE" id="PS50157"/>
    </source>
</evidence>
<dbReference type="PROSITE" id="PS50157">
    <property type="entry name" value="ZINC_FINGER_C2H2_2"/>
    <property type="match status" value="1"/>
</dbReference>
<gene>
    <name evidence="4" type="ORF">CHILSU_LOCUS2962</name>
</gene>
<protein>
    <recommendedName>
        <fullName evidence="3">C2H2-type domain-containing protein</fullName>
    </recommendedName>
</protein>
<feature type="compositionally biased region" description="Acidic residues" evidence="2">
    <location>
        <begin position="362"/>
        <end position="374"/>
    </location>
</feature>
<dbReference type="InterPro" id="IPR013087">
    <property type="entry name" value="Znf_C2H2_type"/>
</dbReference>
<dbReference type="EMBL" id="OU963908">
    <property type="protein sequence ID" value="CAH0399795.1"/>
    <property type="molecule type" value="Genomic_DNA"/>
</dbReference>
<reference evidence="4" key="1">
    <citation type="submission" date="2021-12" db="EMBL/GenBank/DDBJ databases">
        <authorList>
            <person name="King R."/>
        </authorList>
    </citation>
    <scope>NUCLEOTIDE SEQUENCE</scope>
</reference>
<feature type="domain" description="C2H2-type" evidence="3">
    <location>
        <begin position="189"/>
        <end position="211"/>
    </location>
</feature>
<organism evidence="4 5">
    <name type="scientific">Chilo suppressalis</name>
    <name type="common">Asiatic rice borer moth</name>
    <dbReference type="NCBI Taxonomy" id="168631"/>
    <lineage>
        <taxon>Eukaryota</taxon>
        <taxon>Metazoa</taxon>
        <taxon>Ecdysozoa</taxon>
        <taxon>Arthropoda</taxon>
        <taxon>Hexapoda</taxon>
        <taxon>Insecta</taxon>
        <taxon>Pterygota</taxon>
        <taxon>Neoptera</taxon>
        <taxon>Endopterygota</taxon>
        <taxon>Lepidoptera</taxon>
        <taxon>Glossata</taxon>
        <taxon>Ditrysia</taxon>
        <taxon>Pyraloidea</taxon>
        <taxon>Crambidae</taxon>
        <taxon>Crambinae</taxon>
        <taxon>Chilo</taxon>
    </lineage>
</organism>
<keyword evidence="1" id="KW-0863">Zinc-finger</keyword>
<keyword evidence="1" id="KW-0479">Metal-binding</keyword>
<proteinExistence type="predicted"/>
<dbReference type="PANTHER" id="PTHR11567">
    <property type="entry name" value="ACID PHOSPHATASE-RELATED"/>
    <property type="match status" value="1"/>
</dbReference>
<keyword evidence="5" id="KW-1185">Reference proteome</keyword>
<dbReference type="Pfam" id="PF09725">
    <property type="entry name" value="Fra10Ac1"/>
    <property type="match status" value="1"/>
</dbReference>
<sequence>MQNNPQELSWQAIQAIVGVKLPTNVLRFDDIGFHLVNNSVSSAEDSDSDVEIVENDWESDNNVSSRQEHSDNEKTTSPDREQSESPILHLVEPDNNNTGKDSLLYTGKYLEKMDCKDDISEKEQISQSHIDDTDSSNGNVMSIENYLEVTLSTESETSHTCSQCNQIFSSEQALSSHNCGAKLLEDKKYPCHVCSEKFPSYWELRKHINSHFPGLIKRDNSKDRTDLDVIRENHKFLWEEDDVVDSWEKQLAKKYYDKLFKEYCICDLTRYKENKVALRWRIEKEVVLGKGQFQCGNKHCNCDNELKSWEVNFAYLEDNQKRNALIKLRLCPECSDKLNYRSKKREVKRLKKKRKSNKKSGDDEDVPYDEEPIDCEPHTPEEETTEQPSTSSSCDLTEGTEEGAALWKKEEKTREEEFEEYLEDLLL</sequence>
<feature type="compositionally biased region" description="Basic and acidic residues" evidence="2">
    <location>
        <begin position="66"/>
        <end position="83"/>
    </location>
</feature>
<dbReference type="Gene3D" id="3.30.160.60">
    <property type="entry name" value="Classic Zinc Finger"/>
    <property type="match status" value="1"/>
</dbReference>
<dbReference type="InterPro" id="IPR019129">
    <property type="entry name" value="Folate-sensitive_fs_Fra10Ac1"/>
</dbReference>
<dbReference type="SMART" id="SM00355">
    <property type="entry name" value="ZnF_C2H2"/>
    <property type="match status" value="2"/>
</dbReference>
<evidence type="ECO:0000256" key="1">
    <source>
        <dbReference type="PROSITE-ProRule" id="PRU00042"/>
    </source>
</evidence>
<feature type="region of interest" description="Disordered" evidence="2">
    <location>
        <begin position="345"/>
        <end position="414"/>
    </location>
</feature>
<dbReference type="PANTHER" id="PTHR11567:SF25">
    <property type="entry name" value="PROTEIN FRA10AC1"/>
    <property type="match status" value="1"/>
</dbReference>
<evidence type="ECO:0000313" key="4">
    <source>
        <dbReference type="EMBL" id="CAH0399795.1"/>
    </source>
</evidence>
<accession>A0ABN8B2U8</accession>
<dbReference type="Proteomes" id="UP001153292">
    <property type="component" value="Chromosome 15"/>
</dbReference>
<evidence type="ECO:0000256" key="2">
    <source>
        <dbReference type="SAM" id="MobiDB-lite"/>
    </source>
</evidence>
<feature type="region of interest" description="Disordered" evidence="2">
    <location>
        <begin position="58"/>
        <end position="101"/>
    </location>
</feature>
<dbReference type="SUPFAM" id="SSF57667">
    <property type="entry name" value="beta-beta-alpha zinc fingers"/>
    <property type="match status" value="1"/>
</dbReference>
<dbReference type="InterPro" id="IPR050645">
    <property type="entry name" value="Histidine_acid_phosphatase"/>
</dbReference>
<keyword evidence="1" id="KW-0862">Zinc</keyword>
<name>A0ABN8B2U8_CHISP</name>